<evidence type="ECO:0000256" key="1">
    <source>
        <dbReference type="SAM" id="SignalP"/>
    </source>
</evidence>
<dbReference type="SUPFAM" id="SSF56954">
    <property type="entry name" value="Outer membrane efflux proteins (OEP)"/>
    <property type="match status" value="1"/>
</dbReference>
<protein>
    <submittedName>
        <fullName evidence="2">TolC family protein</fullName>
    </submittedName>
</protein>
<feature type="signal peptide" evidence="1">
    <location>
        <begin position="1"/>
        <end position="33"/>
    </location>
</feature>
<feature type="chain" id="PRO_5045963155" evidence="1">
    <location>
        <begin position="34"/>
        <end position="468"/>
    </location>
</feature>
<dbReference type="Gene3D" id="1.20.1600.10">
    <property type="entry name" value="Outer membrane efflux proteins (OEP)"/>
    <property type="match status" value="1"/>
</dbReference>
<organism evidence="2 3">
    <name type="scientific">Ideonella margarita</name>
    <dbReference type="NCBI Taxonomy" id="2984191"/>
    <lineage>
        <taxon>Bacteria</taxon>
        <taxon>Pseudomonadati</taxon>
        <taxon>Pseudomonadota</taxon>
        <taxon>Betaproteobacteria</taxon>
        <taxon>Burkholderiales</taxon>
        <taxon>Sphaerotilaceae</taxon>
        <taxon>Ideonella</taxon>
    </lineage>
</organism>
<evidence type="ECO:0000313" key="3">
    <source>
        <dbReference type="Proteomes" id="UP001379945"/>
    </source>
</evidence>
<comment type="caution">
    <text evidence="2">The sequence shown here is derived from an EMBL/GenBank/DDBJ whole genome shotgun (WGS) entry which is preliminary data.</text>
</comment>
<proteinExistence type="predicted"/>
<dbReference type="EMBL" id="JBBUTI010000006">
    <property type="protein sequence ID" value="MEK8046875.1"/>
    <property type="molecule type" value="Genomic_DNA"/>
</dbReference>
<dbReference type="RefSeq" id="WP_341399169.1">
    <property type="nucleotide sequence ID" value="NZ_JBBUTI010000006.1"/>
</dbReference>
<gene>
    <name evidence="2" type="ORF">AACH00_10980</name>
</gene>
<dbReference type="Proteomes" id="UP001379945">
    <property type="component" value="Unassembled WGS sequence"/>
</dbReference>
<dbReference type="InterPro" id="IPR010131">
    <property type="entry name" value="MdtP/NodT-like"/>
</dbReference>
<dbReference type="PANTHER" id="PTHR30203:SF24">
    <property type="entry name" value="BLR4935 PROTEIN"/>
    <property type="match status" value="1"/>
</dbReference>
<reference evidence="2 3" key="1">
    <citation type="submission" date="2024-04" db="EMBL/GenBank/DDBJ databases">
        <title>Novel species of the genus Ideonella isolated from streams.</title>
        <authorList>
            <person name="Lu H."/>
        </authorList>
    </citation>
    <scope>NUCLEOTIDE SEQUENCE [LARGE SCALE GENOMIC DNA]</scope>
    <source>
        <strain evidence="2 3">LYT19W</strain>
    </source>
</reference>
<keyword evidence="1" id="KW-0732">Signal</keyword>
<sequence>MTLPPFARRTAAATTRAATALAMLALTGCASFSSDGGFGQVAQLTKDRTGQTPVVQRQPEQTQAAAERVAQLLSQPLSADSSVEIALLNNRGLQARYAELGIAEADLVRAGRLANPSLRFGRLSGNSNGHNSVEIDRALVFNVLGLLTLPLAQQLEQQRFEQVQMQAALATVSLATDTRKAFFEAVAAQQLVGYHGQVKDAADASNDLARRMVAAGNFSKLSQMREQAFYADATAQLTRAQHQAVATRERLVRLLGLSSAGANAFTLPARLPDLPNAPAERQDAEQTAMATRLDVLMARRHTEATARALGLTNATRFVNVLQAGYQNKSATGEQRSNGFEIELELPLFDFGSTRTAQAEGTYLQAVHRTAQVAVNARSEVREAYSAYRTAHALALHYRDEVVPLRQRISEENLLRYNGMLISVFDLLADAREQVAGVSAAVEALRDYWTAETQLQAAMTAASAHGEQP</sequence>
<keyword evidence="3" id="KW-1185">Reference proteome</keyword>
<evidence type="ECO:0000313" key="2">
    <source>
        <dbReference type="EMBL" id="MEK8046875.1"/>
    </source>
</evidence>
<accession>A0ABU9C9F0</accession>
<dbReference type="PANTHER" id="PTHR30203">
    <property type="entry name" value="OUTER MEMBRANE CATION EFFLUX PROTEIN"/>
    <property type="match status" value="1"/>
</dbReference>
<name>A0ABU9C9F0_9BURK</name>